<proteinExistence type="predicted"/>
<sequence>MPALYQRFFIVLILLTVFTGRIFIYAMPLPKATKEVLKTQNSDLSEKSESNEKQNQLEEKDKPSDLLFTPMSDLDFDGFYYSGNSRFPGTFNLTHCYLQIPEQPPK</sequence>
<keyword evidence="4" id="KW-1185">Reference proteome</keyword>
<accession>A0A7K0FSU2</accession>
<evidence type="ECO:0000256" key="1">
    <source>
        <dbReference type="SAM" id="MobiDB-lite"/>
    </source>
</evidence>
<dbReference type="EMBL" id="WKKH01000001">
    <property type="protein sequence ID" value="MRX74678.1"/>
    <property type="molecule type" value="Genomic_DNA"/>
</dbReference>
<keyword evidence="2" id="KW-0812">Transmembrane</keyword>
<protein>
    <submittedName>
        <fullName evidence="3">Uncharacterized protein</fullName>
    </submittedName>
</protein>
<evidence type="ECO:0000256" key="2">
    <source>
        <dbReference type="SAM" id="Phobius"/>
    </source>
</evidence>
<feature type="transmembrane region" description="Helical" evidence="2">
    <location>
        <begin position="6"/>
        <end position="24"/>
    </location>
</feature>
<comment type="caution">
    <text evidence="3">The sequence shown here is derived from an EMBL/GenBank/DDBJ whole genome shotgun (WGS) entry which is preliminary data.</text>
</comment>
<name>A0A7K0FSU2_9SPHI</name>
<feature type="region of interest" description="Disordered" evidence="1">
    <location>
        <begin position="37"/>
        <end position="66"/>
    </location>
</feature>
<dbReference type="AlphaFoldDB" id="A0A7K0FSU2"/>
<feature type="compositionally biased region" description="Basic and acidic residues" evidence="1">
    <location>
        <begin position="44"/>
        <end position="64"/>
    </location>
</feature>
<dbReference type="OrthoDB" id="772706at2"/>
<dbReference type="Proteomes" id="UP000487757">
    <property type="component" value="Unassembled WGS sequence"/>
</dbReference>
<dbReference type="RefSeq" id="WP_154278842.1">
    <property type="nucleotide sequence ID" value="NZ_JBHUJQ010000001.1"/>
</dbReference>
<keyword evidence="2" id="KW-1133">Transmembrane helix</keyword>
<evidence type="ECO:0000313" key="3">
    <source>
        <dbReference type="EMBL" id="MRX74678.1"/>
    </source>
</evidence>
<evidence type="ECO:0000313" key="4">
    <source>
        <dbReference type="Proteomes" id="UP000487757"/>
    </source>
</evidence>
<organism evidence="3 4">
    <name type="scientific">Pedobacter petrophilus</name>
    <dbReference type="NCBI Taxonomy" id="1908241"/>
    <lineage>
        <taxon>Bacteria</taxon>
        <taxon>Pseudomonadati</taxon>
        <taxon>Bacteroidota</taxon>
        <taxon>Sphingobacteriia</taxon>
        <taxon>Sphingobacteriales</taxon>
        <taxon>Sphingobacteriaceae</taxon>
        <taxon>Pedobacter</taxon>
    </lineage>
</organism>
<keyword evidence="2" id="KW-0472">Membrane</keyword>
<gene>
    <name evidence="3" type="ORF">GJU39_01140</name>
</gene>
<reference evidence="3 4" key="1">
    <citation type="submission" date="2019-11" db="EMBL/GenBank/DDBJ databases">
        <title>Pedobacter petrophilus genome.</title>
        <authorList>
            <person name="Feldbauer M.J."/>
            <person name="Newman J.D."/>
        </authorList>
    </citation>
    <scope>NUCLEOTIDE SEQUENCE [LARGE SCALE GENOMIC DNA]</scope>
    <source>
        <strain evidence="3 4">LMG 29686</strain>
    </source>
</reference>